<keyword evidence="3" id="KW-0326">Glycosidase</keyword>
<dbReference type="GO" id="GO:0008422">
    <property type="term" value="F:beta-glucosidase activity"/>
    <property type="evidence" value="ECO:0007669"/>
    <property type="project" value="TreeGrafter"/>
</dbReference>
<dbReference type="PRINTS" id="PR00131">
    <property type="entry name" value="GLHYDRLASE1"/>
</dbReference>
<dbReference type="FunFam" id="3.20.20.80:FF:000020">
    <property type="entry name" value="Beta-glucosidase 12"/>
    <property type="match status" value="2"/>
</dbReference>
<dbReference type="Gene3D" id="3.20.20.80">
    <property type="entry name" value="Glycosidases"/>
    <property type="match status" value="2"/>
</dbReference>
<protein>
    <recommendedName>
        <fullName evidence="7">Beta-glucosidase 18-like</fullName>
    </recommendedName>
</protein>
<dbReference type="PANTHER" id="PTHR10353">
    <property type="entry name" value="GLYCOSYL HYDROLASE"/>
    <property type="match status" value="1"/>
</dbReference>
<keyword evidence="2" id="KW-0378">Hydrolase</keyword>
<dbReference type="PANTHER" id="PTHR10353:SF175">
    <property type="entry name" value="BETA-GLUCOSIDASE 18-LIKE ISOFORM X1"/>
    <property type="match status" value="1"/>
</dbReference>
<feature type="signal peptide" evidence="4">
    <location>
        <begin position="1"/>
        <end position="25"/>
    </location>
</feature>
<keyword evidence="4" id="KW-0732">Signal</keyword>
<name>A0A978UCM4_ZIZJJ</name>
<reference evidence="5" key="1">
    <citation type="journal article" date="2021" name="Front. Plant Sci.">
        <title>Chromosome-Scale Genome Assembly for Chinese Sour Jujube and Insights Into Its Genome Evolution and Domestication Signature.</title>
        <authorList>
            <person name="Shen L.-Y."/>
            <person name="Luo H."/>
            <person name="Wang X.-L."/>
            <person name="Wang X.-M."/>
            <person name="Qiu X.-J."/>
            <person name="Liu H."/>
            <person name="Zhou S.-S."/>
            <person name="Jia K.-H."/>
            <person name="Nie S."/>
            <person name="Bao Y.-T."/>
            <person name="Zhang R.-G."/>
            <person name="Yun Q.-Z."/>
            <person name="Chai Y.-H."/>
            <person name="Lu J.-Y."/>
            <person name="Li Y."/>
            <person name="Zhao S.-W."/>
            <person name="Mao J.-F."/>
            <person name="Jia S.-G."/>
            <person name="Mao Y.-M."/>
        </authorList>
    </citation>
    <scope>NUCLEOTIDE SEQUENCE</scope>
    <source>
        <strain evidence="5">AT0</strain>
        <tissue evidence="5">Leaf</tissue>
    </source>
</reference>
<dbReference type="SUPFAM" id="SSF51445">
    <property type="entry name" value="(Trans)glycosidases"/>
    <property type="match status" value="2"/>
</dbReference>
<accession>A0A978UCM4</accession>
<dbReference type="EMBL" id="JAEACU010000012">
    <property type="protein sequence ID" value="KAH7512517.1"/>
    <property type="molecule type" value="Genomic_DNA"/>
</dbReference>
<dbReference type="PROSITE" id="PS00653">
    <property type="entry name" value="GLYCOSYL_HYDROL_F1_2"/>
    <property type="match status" value="1"/>
</dbReference>
<dbReference type="Pfam" id="PF00232">
    <property type="entry name" value="Glyco_hydro_1"/>
    <property type="match status" value="2"/>
</dbReference>
<comment type="similarity">
    <text evidence="1">Belongs to the glycosyl hydrolase 1 family.</text>
</comment>
<dbReference type="AlphaFoldDB" id="A0A978UCM4"/>
<evidence type="ECO:0000256" key="1">
    <source>
        <dbReference type="ARBA" id="ARBA00010838"/>
    </source>
</evidence>
<evidence type="ECO:0000256" key="3">
    <source>
        <dbReference type="ARBA" id="ARBA00023295"/>
    </source>
</evidence>
<organism evidence="5 6">
    <name type="scientific">Ziziphus jujuba var. spinosa</name>
    <dbReference type="NCBI Taxonomy" id="714518"/>
    <lineage>
        <taxon>Eukaryota</taxon>
        <taxon>Viridiplantae</taxon>
        <taxon>Streptophyta</taxon>
        <taxon>Embryophyta</taxon>
        <taxon>Tracheophyta</taxon>
        <taxon>Spermatophyta</taxon>
        <taxon>Magnoliopsida</taxon>
        <taxon>eudicotyledons</taxon>
        <taxon>Gunneridae</taxon>
        <taxon>Pentapetalae</taxon>
        <taxon>rosids</taxon>
        <taxon>fabids</taxon>
        <taxon>Rosales</taxon>
        <taxon>Rhamnaceae</taxon>
        <taxon>Paliureae</taxon>
        <taxon>Ziziphus</taxon>
    </lineage>
</organism>
<comment type="caution">
    <text evidence="5">The sequence shown here is derived from an EMBL/GenBank/DDBJ whole genome shotgun (WGS) entry which is preliminary data.</text>
</comment>
<evidence type="ECO:0000313" key="6">
    <source>
        <dbReference type="Proteomes" id="UP000813462"/>
    </source>
</evidence>
<sequence>MEVTRSQLCFFLFFIALFLVGSSLAQISINNGDEQQIYRSQFPQGFFFGTSTSSYQIEGAYLEDGKGLSNWDVFTHIPGNIQNNENGDFADDHYHRYLDDIEMMHSLGVNAYRFSISWARILPRGRFGNVNLKGIEFYNKIIDSLLIRGIEPFVTIFHWDMPQILEDTYGGWLNHLIQEDFVHFATICFKEFGDRVKHWMTLNEANLLAEFSYLTGQFPPSHCSPPFGNCSVGNSNVEPLIAMHNMLMSHAKAADIYHNDFQEKQGGLIGIVVNAFMYEPFRDDEEVDREAVNRALAFNVAWMLDPLVYGEYPAEMRQYLGLDLPRFSDKEKELIRGSLDFIGLNHYSTLYAKDCIYSACPAGSDHPIKGFFTTITERDGIPIGEPTGLKKVSVVPRGMKKIVDYLKERYNNMPTFVTENGYSPKIKQNEQGQYMLQDVDRIKFHKAYLAALASAMREGADVRGYFIWSLLDNFEWRHGYSIRFGLYHVDRISNSLQRDPKLSATWFTSFLTNTTFFNHTTLISAPSHNQNVEGAYLEDGKGFSNWDIFSHIPGNIHNNENGDVADDHYHRYLEDIEIMHSLGVNAYRFSISWARILPKGRFGNVNPKGIDFYNKIIDNLLLRGIEPFVTIHHVDMPQILEDRYGGWLNHLIQEDFVYFATICFNEFGDRVKYWMTINEPNLLADLSYLTGQFPPLHCSQPFGNCSVGNSDVEPLIAMHNMLMAHAKATEIYRKHFKEKQGGLIGIVVNAFMYEPFRDDEDVDREAVNRALAFSVAWMLDPLIYGEYPAEMRHYLGLDLPSFSNKEKELIRGSLDFIGLNHYSTLYAKDCIYSACSAGDDRPIGGFLSTFTERDGIPIGEPTGMKMLFVVPRGMKKMVDYLKERYDNMPIFVTENGYSSKTEQNERVENLLQDEDRIKFHKAYLAALAGAIRDGADVRGYFIWSLADNFEWRFGYSMRFGLYHIDRITNSLQRTPKLSAAWFTSFLTNTTIFNSTTQTSVPPHNLNVMHTAFDSF</sequence>
<evidence type="ECO:0000313" key="5">
    <source>
        <dbReference type="EMBL" id="KAH7512517.1"/>
    </source>
</evidence>
<dbReference type="GO" id="GO:0005975">
    <property type="term" value="P:carbohydrate metabolic process"/>
    <property type="evidence" value="ECO:0007669"/>
    <property type="project" value="InterPro"/>
</dbReference>
<evidence type="ECO:0008006" key="7">
    <source>
        <dbReference type="Google" id="ProtNLM"/>
    </source>
</evidence>
<dbReference type="InterPro" id="IPR001360">
    <property type="entry name" value="Glyco_hydro_1"/>
</dbReference>
<proteinExistence type="inferred from homology"/>
<gene>
    <name evidence="5" type="ORF">FEM48_Zijuj12G0099000</name>
</gene>
<dbReference type="InterPro" id="IPR033132">
    <property type="entry name" value="GH_1_N_CS"/>
</dbReference>
<dbReference type="InterPro" id="IPR017853">
    <property type="entry name" value="GH"/>
</dbReference>
<evidence type="ECO:0000256" key="2">
    <source>
        <dbReference type="ARBA" id="ARBA00022801"/>
    </source>
</evidence>
<dbReference type="Proteomes" id="UP000813462">
    <property type="component" value="Unassembled WGS sequence"/>
</dbReference>
<feature type="chain" id="PRO_5037432752" description="Beta-glucosidase 18-like" evidence="4">
    <location>
        <begin position="26"/>
        <end position="1015"/>
    </location>
</feature>
<evidence type="ECO:0000256" key="4">
    <source>
        <dbReference type="SAM" id="SignalP"/>
    </source>
</evidence>